<keyword evidence="5" id="KW-0862">Zinc</keyword>
<comment type="cofactor">
    <cofactor evidence="1">
        <name>Zn(2+)</name>
        <dbReference type="ChEBI" id="CHEBI:29105"/>
    </cofactor>
</comment>
<evidence type="ECO:0000259" key="7">
    <source>
        <dbReference type="SMART" id="SM00849"/>
    </source>
</evidence>
<dbReference type="Proteomes" id="UP001500928">
    <property type="component" value="Unassembled WGS sequence"/>
</dbReference>
<organism evidence="8 9">
    <name type="scientific">Actinomycetospora chlora</name>
    <dbReference type="NCBI Taxonomy" id="663608"/>
    <lineage>
        <taxon>Bacteria</taxon>
        <taxon>Bacillati</taxon>
        <taxon>Actinomycetota</taxon>
        <taxon>Actinomycetes</taxon>
        <taxon>Pseudonocardiales</taxon>
        <taxon>Pseudonocardiaceae</taxon>
        <taxon>Actinomycetospora</taxon>
    </lineage>
</organism>
<dbReference type="InterPro" id="IPR036866">
    <property type="entry name" value="RibonucZ/Hydroxyglut_hydro"/>
</dbReference>
<dbReference type="PANTHER" id="PTHR42978">
    <property type="entry name" value="QUORUM-QUENCHING LACTONASE YTNP-RELATED-RELATED"/>
    <property type="match status" value="1"/>
</dbReference>
<dbReference type="Gene3D" id="3.60.15.10">
    <property type="entry name" value="Ribonuclease Z/Hydroxyacylglutathione hydrolase-like"/>
    <property type="match status" value="1"/>
</dbReference>
<evidence type="ECO:0000313" key="8">
    <source>
        <dbReference type="EMBL" id="GAA4780152.1"/>
    </source>
</evidence>
<evidence type="ECO:0000256" key="2">
    <source>
        <dbReference type="ARBA" id="ARBA00007749"/>
    </source>
</evidence>
<evidence type="ECO:0000256" key="4">
    <source>
        <dbReference type="ARBA" id="ARBA00022801"/>
    </source>
</evidence>
<evidence type="ECO:0000256" key="1">
    <source>
        <dbReference type="ARBA" id="ARBA00001947"/>
    </source>
</evidence>
<comment type="caution">
    <text evidence="8">The sequence shown here is derived from an EMBL/GenBank/DDBJ whole genome shotgun (WGS) entry which is preliminary data.</text>
</comment>
<sequence length="256" mass="27377">MSDVAVHAIRFASRAGVRGQHFLGYDDRAQEPHPTAYHVWLVTSGEHTVLVDAGIDPDGYVPIDGLEFHGSPLDGLAALGVAPGDVDLVVLSHLHYDHTGTVAAFPRARYVVQRAELDYWTGPVAARIRREQWLVSRDDLAHLTGPARDRLDLVDGSAEVVPGLEVHHVGGHTAGMQVVRVATASGPVVLASDAAHFRENLTADRPAPILHAVPDVHAAFDRLVELAGEDGLVVPGHDPEGVTPDPSTRPLVTRLA</sequence>
<dbReference type="CDD" id="cd07729">
    <property type="entry name" value="AHL_lactonase_MBL-fold"/>
    <property type="match status" value="1"/>
</dbReference>
<gene>
    <name evidence="8" type="ORF">GCM10023200_11800</name>
</gene>
<feature type="region of interest" description="Disordered" evidence="6">
    <location>
        <begin position="234"/>
        <end position="256"/>
    </location>
</feature>
<comment type="similarity">
    <text evidence="2">Belongs to the metallo-beta-lactamase superfamily.</text>
</comment>
<evidence type="ECO:0000256" key="6">
    <source>
        <dbReference type="SAM" id="MobiDB-lite"/>
    </source>
</evidence>
<protein>
    <submittedName>
        <fullName evidence="8">N-acyl homoserine lactonase family protein</fullName>
    </submittedName>
</protein>
<accession>A0ABP9AED2</accession>
<name>A0ABP9AED2_9PSEU</name>
<dbReference type="RefSeq" id="WP_345411723.1">
    <property type="nucleotide sequence ID" value="NZ_BAABHO010000006.1"/>
</dbReference>
<keyword evidence="3" id="KW-0479">Metal-binding</keyword>
<evidence type="ECO:0000256" key="5">
    <source>
        <dbReference type="ARBA" id="ARBA00022833"/>
    </source>
</evidence>
<keyword evidence="4" id="KW-0378">Hydrolase</keyword>
<evidence type="ECO:0000256" key="3">
    <source>
        <dbReference type="ARBA" id="ARBA00022723"/>
    </source>
</evidence>
<dbReference type="InterPro" id="IPR001279">
    <property type="entry name" value="Metallo-B-lactamas"/>
</dbReference>
<dbReference type="EMBL" id="BAABHO010000006">
    <property type="protein sequence ID" value="GAA4780152.1"/>
    <property type="molecule type" value="Genomic_DNA"/>
</dbReference>
<reference evidence="9" key="1">
    <citation type="journal article" date="2019" name="Int. J. Syst. Evol. Microbiol.">
        <title>The Global Catalogue of Microorganisms (GCM) 10K type strain sequencing project: providing services to taxonomists for standard genome sequencing and annotation.</title>
        <authorList>
            <consortium name="The Broad Institute Genomics Platform"/>
            <consortium name="The Broad Institute Genome Sequencing Center for Infectious Disease"/>
            <person name="Wu L."/>
            <person name="Ma J."/>
        </authorList>
    </citation>
    <scope>NUCLEOTIDE SEQUENCE [LARGE SCALE GENOMIC DNA]</scope>
    <source>
        <strain evidence="9">JCM 17979</strain>
    </source>
</reference>
<dbReference type="PANTHER" id="PTHR42978:SF7">
    <property type="entry name" value="METALLO-HYDROLASE RV2300C-RELATED"/>
    <property type="match status" value="1"/>
</dbReference>
<evidence type="ECO:0000313" key="9">
    <source>
        <dbReference type="Proteomes" id="UP001500928"/>
    </source>
</evidence>
<keyword evidence="9" id="KW-1185">Reference proteome</keyword>
<dbReference type="InterPro" id="IPR051013">
    <property type="entry name" value="MBL_superfamily_lactonases"/>
</dbReference>
<feature type="domain" description="Metallo-beta-lactamase" evidence="7">
    <location>
        <begin position="36"/>
        <end position="237"/>
    </location>
</feature>
<dbReference type="Pfam" id="PF00753">
    <property type="entry name" value="Lactamase_B"/>
    <property type="match status" value="1"/>
</dbReference>
<dbReference type="SUPFAM" id="SSF56281">
    <property type="entry name" value="Metallo-hydrolase/oxidoreductase"/>
    <property type="match status" value="1"/>
</dbReference>
<dbReference type="SMART" id="SM00849">
    <property type="entry name" value="Lactamase_B"/>
    <property type="match status" value="1"/>
</dbReference>
<proteinExistence type="inferred from homology"/>